<protein>
    <submittedName>
        <fullName evidence="2">Uncharacterized protein</fullName>
    </submittedName>
</protein>
<feature type="region of interest" description="Disordered" evidence="1">
    <location>
        <begin position="54"/>
        <end position="77"/>
    </location>
</feature>
<comment type="caution">
    <text evidence="2">The sequence shown here is derived from an EMBL/GenBank/DDBJ whole genome shotgun (WGS) entry which is preliminary data.</text>
</comment>
<dbReference type="EMBL" id="BTSX01000001">
    <property type="protein sequence ID" value="GMS81748.1"/>
    <property type="molecule type" value="Genomic_DNA"/>
</dbReference>
<proteinExistence type="predicted"/>
<gene>
    <name evidence="2" type="ORF">PENTCL1PPCAC_3923</name>
</gene>
<feature type="non-terminal residue" evidence="2">
    <location>
        <position position="1"/>
    </location>
</feature>
<dbReference type="AlphaFoldDB" id="A0AAV5SM59"/>
<evidence type="ECO:0000313" key="3">
    <source>
        <dbReference type="Proteomes" id="UP001432027"/>
    </source>
</evidence>
<feature type="non-terminal residue" evidence="2">
    <location>
        <position position="99"/>
    </location>
</feature>
<feature type="compositionally biased region" description="Basic and acidic residues" evidence="1">
    <location>
        <begin position="61"/>
        <end position="75"/>
    </location>
</feature>
<name>A0AAV5SM59_9BILA</name>
<keyword evidence="3" id="KW-1185">Reference proteome</keyword>
<accession>A0AAV5SM59</accession>
<evidence type="ECO:0000313" key="2">
    <source>
        <dbReference type="EMBL" id="GMS81748.1"/>
    </source>
</evidence>
<reference evidence="2" key="1">
    <citation type="submission" date="2023-10" db="EMBL/GenBank/DDBJ databases">
        <title>Genome assembly of Pristionchus species.</title>
        <authorList>
            <person name="Yoshida K."/>
            <person name="Sommer R.J."/>
        </authorList>
    </citation>
    <scope>NUCLEOTIDE SEQUENCE</scope>
    <source>
        <strain evidence="2">RS0144</strain>
    </source>
</reference>
<dbReference type="Proteomes" id="UP001432027">
    <property type="component" value="Unassembled WGS sequence"/>
</dbReference>
<organism evidence="2 3">
    <name type="scientific">Pristionchus entomophagus</name>
    <dbReference type="NCBI Taxonomy" id="358040"/>
    <lineage>
        <taxon>Eukaryota</taxon>
        <taxon>Metazoa</taxon>
        <taxon>Ecdysozoa</taxon>
        <taxon>Nematoda</taxon>
        <taxon>Chromadorea</taxon>
        <taxon>Rhabditida</taxon>
        <taxon>Rhabditina</taxon>
        <taxon>Diplogasteromorpha</taxon>
        <taxon>Diplogasteroidea</taxon>
        <taxon>Neodiplogasteridae</taxon>
        <taxon>Pristionchus</taxon>
    </lineage>
</organism>
<evidence type="ECO:0000256" key="1">
    <source>
        <dbReference type="SAM" id="MobiDB-lite"/>
    </source>
</evidence>
<sequence length="99" mass="11031">AAATFNKTKSAPPMREPSARFALGRSELSADATARHFRNFHMVDDCGDVGSEEFVSRRGQHHNEQHEEEDRRSDDEPFCNGILTKVYECCPSEVSASTA</sequence>